<dbReference type="GO" id="GO:0005975">
    <property type="term" value="P:carbohydrate metabolic process"/>
    <property type="evidence" value="ECO:0007669"/>
    <property type="project" value="InterPro"/>
</dbReference>
<comment type="caution">
    <text evidence="5">The sequence shown here is derived from an EMBL/GenBank/DDBJ whole genome shotgun (WGS) entry which is preliminary data.</text>
</comment>
<dbReference type="Pfam" id="PF12796">
    <property type="entry name" value="Ank_2"/>
    <property type="match status" value="1"/>
</dbReference>
<dbReference type="Pfam" id="PF22124">
    <property type="entry name" value="Glyco_hydro_95_cat"/>
    <property type="match status" value="2"/>
</dbReference>
<gene>
    <name evidence="5" type="ORF">SEV965_LOCUS9385</name>
</gene>
<dbReference type="EMBL" id="CAJNOU010000364">
    <property type="protein sequence ID" value="CAF0973797.1"/>
    <property type="molecule type" value="Genomic_DNA"/>
</dbReference>
<feature type="repeat" description="ANK" evidence="1">
    <location>
        <begin position="48"/>
        <end position="80"/>
    </location>
</feature>
<dbReference type="Pfam" id="PF14498">
    <property type="entry name" value="Glyco_hyd_65N_2"/>
    <property type="match status" value="1"/>
</dbReference>
<dbReference type="PANTHER" id="PTHR31084">
    <property type="entry name" value="ALPHA-L-FUCOSIDASE 2"/>
    <property type="match status" value="1"/>
</dbReference>
<dbReference type="SUPFAM" id="SSF48403">
    <property type="entry name" value="Ankyrin repeat"/>
    <property type="match status" value="1"/>
</dbReference>
<evidence type="ECO:0000259" key="4">
    <source>
        <dbReference type="Pfam" id="PF22124"/>
    </source>
</evidence>
<dbReference type="SUPFAM" id="SSF48208">
    <property type="entry name" value="Six-hairpin glycosidases"/>
    <property type="match status" value="2"/>
</dbReference>
<dbReference type="SMART" id="SM00248">
    <property type="entry name" value="ANK"/>
    <property type="match status" value="1"/>
</dbReference>
<proteinExistence type="predicted"/>
<dbReference type="InterPro" id="IPR002110">
    <property type="entry name" value="Ankyrin_rpt"/>
</dbReference>
<dbReference type="PROSITE" id="PS50088">
    <property type="entry name" value="ANK_REPEAT"/>
    <property type="match status" value="1"/>
</dbReference>
<evidence type="ECO:0000256" key="1">
    <source>
        <dbReference type="PROSITE-ProRule" id="PRU00023"/>
    </source>
</evidence>
<dbReference type="AlphaFoldDB" id="A0A814F1Q3"/>
<dbReference type="InterPro" id="IPR027414">
    <property type="entry name" value="GH95_N_dom"/>
</dbReference>
<keyword evidence="1" id="KW-0040">ANK repeat</keyword>
<dbReference type="Gene3D" id="1.50.10.10">
    <property type="match status" value="1"/>
</dbReference>
<protein>
    <recommendedName>
        <fullName evidence="7">Alpha-L-fucosidase</fullName>
    </recommendedName>
</protein>
<evidence type="ECO:0008006" key="7">
    <source>
        <dbReference type="Google" id="ProtNLM"/>
    </source>
</evidence>
<dbReference type="Gene3D" id="2.70.98.50">
    <property type="entry name" value="putative glycoside hydrolase family protein from bacillus halodurans"/>
    <property type="match status" value="1"/>
</dbReference>
<dbReference type="InterPro" id="IPR036770">
    <property type="entry name" value="Ankyrin_rpt-contain_sf"/>
</dbReference>
<reference evidence="5" key="1">
    <citation type="submission" date="2021-02" db="EMBL/GenBank/DDBJ databases">
        <authorList>
            <person name="Nowell W R."/>
        </authorList>
    </citation>
    <scope>NUCLEOTIDE SEQUENCE</scope>
</reference>
<dbReference type="Pfam" id="PF21307">
    <property type="entry name" value="Glyco_hydro_95_C"/>
    <property type="match status" value="1"/>
</dbReference>
<name>A0A814F1Q3_9BILA</name>
<dbReference type="InterPro" id="IPR012341">
    <property type="entry name" value="6hp_glycosidase-like_sf"/>
</dbReference>
<feature type="domain" description="Glycosyl hydrolase family 95 catalytic" evidence="4">
    <location>
        <begin position="382"/>
        <end position="688"/>
    </location>
</feature>
<evidence type="ECO:0000313" key="6">
    <source>
        <dbReference type="Proteomes" id="UP000663889"/>
    </source>
</evidence>
<dbReference type="PROSITE" id="PS50297">
    <property type="entry name" value="ANK_REP_REGION"/>
    <property type="match status" value="1"/>
</dbReference>
<sequence length="1010" mass="116029">MALSDLHLSCYDGDLEKAKKYLNTDNINEIKIIFQEEQCDQWIFIKTKELTPIICAIENNHLSIVKYLYEQGANIYLLQPLKVACQYKHIKIIDYLLNILIVKCQSILSKSSSPSSPLSLWYEKAASQWLEALPIGNGYMGAMIYGGYPRETIQLNSDTLWAGSPHDYSNPGAFNYLQEIRQLIENNQWNQAQQILTEKFFGKPIRQAPYQPVGNLFIDFFPESSYNSIDQYQRELNLEKAITTTTYSTDHQINYQRTCFASYPDNCIIYNIQSSSSNSINSVISFSSPQKINISVDKTNTLIVDGIGGDHETIPGTIRFRLLINVELDGECYPLNDRLIIFASSFLTIRIVIATSYINYSYVDGDEKKLSQNNLNNCLLYNYEQLMERHLNDYKLLFDRVQLNLGESEAMLQPTDRRIELFSQNPNLDPQLMTLYFQFGRYLLISSSRPGSQTATLQGIWNDSMTPPWDSKYTININIEMNYWIAGPANLIECYQPLFDLIQDISQTGQSTAKLHYGTTREGSWVCHHNTDIWRGTAPVDDAVYGTWPTGGIWLCKSIWDHYLFTNDKTNLLRYYPILRSAAQFFLETLIKSSNYLLTSPSMSPEVPHHVQLNAVVCQGPTLDILLIKDLFNSIIETSRLFNIDLSFREEVQQAFDQLPPLQIGQLGQLQEWFQDWDQEADIQNRHIIWDHYLFTNDKTNLLRHYPVLRSAAQFFLETLIKSSNYLLTSPSMSPEVPHHVQLNAVVCQGPTLDILLIKDLFNSIIETSRLFNIDLSFREEVQQAFDQLPPLQIGQLGQLQEWFQDWDQEADIQNRHMSHLYSVFPGNCITIETSQYRDAALRSLALRGIFVPSPGWSLAWKSNIWARLHQGSNAFQLLCMILTPLHTAANLFDLIDGPPFQIDANFGATSAICEILLQSQNNNIELLPALPVDNWPQGFVCGLRARGNYQVNIWWTNKILYRAEIIPLSNKHICKIIYQNKSLILENLLFGYTYHINSSLQLTHQSKTT</sequence>
<evidence type="ECO:0000259" key="2">
    <source>
        <dbReference type="Pfam" id="PF14498"/>
    </source>
</evidence>
<dbReference type="InterPro" id="IPR054363">
    <property type="entry name" value="GH95_cat"/>
</dbReference>
<feature type="domain" description="Alpha fucosidase A-like C-terminal" evidence="3">
    <location>
        <begin position="919"/>
        <end position="982"/>
    </location>
</feature>
<evidence type="ECO:0000313" key="5">
    <source>
        <dbReference type="EMBL" id="CAF0973797.1"/>
    </source>
</evidence>
<dbReference type="PANTHER" id="PTHR31084:SF0">
    <property type="entry name" value="ALPHA-L-FUCOSIDASE 2"/>
    <property type="match status" value="1"/>
</dbReference>
<dbReference type="Proteomes" id="UP000663889">
    <property type="component" value="Unassembled WGS sequence"/>
</dbReference>
<evidence type="ECO:0000259" key="3">
    <source>
        <dbReference type="Pfam" id="PF21307"/>
    </source>
</evidence>
<dbReference type="Gene3D" id="1.25.40.20">
    <property type="entry name" value="Ankyrin repeat-containing domain"/>
    <property type="match status" value="1"/>
</dbReference>
<dbReference type="InterPro" id="IPR049053">
    <property type="entry name" value="AFCA-like_C"/>
</dbReference>
<feature type="domain" description="Glycosyl hydrolase family 95 catalytic" evidence="4">
    <location>
        <begin position="689"/>
        <end position="917"/>
    </location>
</feature>
<accession>A0A814F1Q3</accession>
<feature type="domain" description="Glycosyl hydrolase family 95 N-terminal" evidence="2">
    <location>
        <begin position="120"/>
        <end position="359"/>
    </location>
</feature>
<organism evidence="5 6">
    <name type="scientific">Rotaria sordida</name>
    <dbReference type="NCBI Taxonomy" id="392033"/>
    <lineage>
        <taxon>Eukaryota</taxon>
        <taxon>Metazoa</taxon>
        <taxon>Spiralia</taxon>
        <taxon>Gnathifera</taxon>
        <taxon>Rotifera</taxon>
        <taxon>Eurotatoria</taxon>
        <taxon>Bdelloidea</taxon>
        <taxon>Philodinida</taxon>
        <taxon>Philodinidae</taxon>
        <taxon>Rotaria</taxon>
    </lineage>
</organism>
<dbReference type="InterPro" id="IPR008928">
    <property type="entry name" value="6-hairpin_glycosidase_sf"/>
</dbReference>
<dbReference type="GO" id="GO:0004560">
    <property type="term" value="F:alpha-L-fucosidase activity"/>
    <property type="evidence" value="ECO:0007669"/>
    <property type="project" value="TreeGrafter"/>
</dbReference>